<proteinExistence type="predicted"/>
<accession>A0A3M7QCE0</accession>
<keyword evidence="2" id="KW-1185">Reference proteome</keyword>
<evidence type="ECO:0000313" key="2">
    <source>
        <dbReference type="Proteomes" id="UP000276133"/>
    </source>
</evidence>
<gene>
    <name evidence="1" type="ORF">BpHYR1_036428</name>
</gene>
<organism evidence="1 2">
    <name type="scientific">Brachionus plicatilis</name>
    <name type="common">Marine rotifer</name>
    <name type="synonym">Brachionus muelleri</name>
    <dbReference type="NCBI Taxonomy" id="10195"/>
    <lineage>
        <taxon>Eukaryota</taxon>
        <taxon>Metazoa</taxon>
        <taxon>Spiralia</taxon>
        <taxon>Gnathifera</taxon>
        <taxon>Rotifera</taxon>
        <taxon>Eurotatoria</taxon>
        <taxon>Monogononta</taxon>
        <taxon>Pseudotrocha</taxon>
        <taxon>Ploima</taxon>
        <taxon>Brachionidae</taxon>
        <taxon>Brachionus</taxon>
    </lineage>
</organism>
<protein>
    <submittedName>
        <fullName evidence="1">Uncharacterized protein</fullName>
    </submittedName>
</protein>
<evidence type="ECO:0000313" key="1">
    <source>
        <dbReference type="EMBL" id="RNA09086.1"/>
    </source>
</evidence>
<dbReference type="EMBL" id="REGN01006548">
    <property type="protein sequence ID" value="RNA09086.1"/>
    <property type="molecule type" value="Genomic_DNA"/>
</dbReference>
<dbReference type="Proteomes" id="UP000276133">
    <property type="component" value="Unassembled WGS sequence"/>
</dbReference>
<name>A0A3M7QCE0_BRAPC</name>
<comment type="caution">
    <text evidence="1">The sequence shown here is derived from an EMBL/GenBank/DDBJ whole genome shotgun (WGS) entry which is preliminary data.</text>
</comment>
<sequence length="78" mass="8582">MFDLVLCLTEYANGGVIVINNSNNNNNDFTIRKILSGEGINVNNNNEGVALNLPPEDIERLLRNAIIVNNDNNNNNAN</sequence>
<dbReference type="AlphaFoldDB" id="A0A3M7QCE0"/>
<reference evidence="1 2" key="1">
    <citation type="journal article" date="2018" name="Sci. Rep.">
        <title>Genomic signatures of local adaptation to the degree of environmental predictability in rotifers.</title>
        <authorList>
            <person name="Franch-Gras L."/>
            <person name="Hahn C."/>
            <person name="Garcia-Roger E.M."/>
            <person name="Carmona M.J."/>
            <person name="Serra M."/>
            <person name="Gomez A."/>
        </authorList>
    </citation>
    <scope>NUCLEOTIDE SEQUENCE [LARGE SCALE GENOMIC DNA]</scope>
    <source>
        <strain evidence="1">HYR1</strain>
    </source>
</reference>